<sequence>MTPLPCAIAPYVPQQGAMCLLDRLLAVDETSLSASVDPATNRLFHSDGAVPGWVALEWLAQGVAAWAGWHAARHGATPAVGFLVGTRRFTSHRPAFPVDRALRVQVTRDFVADNGLAHFAGRVLAADDDTLLAEGRLTIFQPADEEATHA</sequence>
<dbReference type="RefSeq" id="WP_163648332.1">
    <property type="nucleotide sequence ID" value="NZ_JAGXFC010000001.1"/>
</dbReference>
<gene>
    <name evidence="1" type="ORF">KGQ91_16090</name>
</gene>
<dbReference type="Gene3D" id="3.10.129.10">
    <property type="entry name" value="Hotdog Thioesterase"/>
    <property type="match status" value="1"/>
</dbReference>
<reference evidence="1 2" key="1">
    <citation type="submission" date="2021-05" db="EMBL/GenBank/DDBJ databases">
        <title>Petroleum and Energy Research Collection (APPE): ex situ preservation of microbial diversity associated with the oil industry and exploitation of its biotechnological potential.</title>
        <authorList>
            <person name="Paixao C.T.M."/>
            <person name="Gomes M.B."/>
            <person name="Oliveira V.M."/>
        </authorList>
    </citation>
    <scope>NUCLEOTIDE SEQUENCE [LARGE SCALE GENOMIC DNA]</scope>
    <source>
        <strain evidence="1 2">LIT2</strain>
    </source>
</reference>
<dbReference type="InterPro" id="IPR016776">
    <property type="entry name" value="ApeP-like_dehydratase"/>
</dbReference>
<dbReference type="Proteomes" id="UP001319883">
    <property type="component" value="Unassembled WGS sequence"/>
</dbReference>
<evidence type="ECO:0000313" key="1">
    <source>
        <dbReference type="EMBL" id="MBZ9569188.1"/>
    </source>
</evidence>
<protein>
    <recommendedName>
        <fullName evidence="3">3-hydroxylacyl-ACP dehydratase</fullName>
    </recommendedName>
</protein>
<comment type="caution">
    <text evidence="1">The sequence shown here is derived from an EMBL/GenBank/DDBJ whole genome shotgun (WGS) entry which is preliminary data.</text>
</comment>
<name>A0ABS7X2Q9_9GAMM</name>
<proteinExistence type="predicted"/>
<accession>A0ABS7X2Q9</accession>
<dbReference type="Pfam" id="PF22817">
    <property type="entry name" value="ApeP-like"/>
    <property type="match status" value="1"/>
</dbReference>
<organism evidence="1 2">
    <name type="scientific">Modicisalibacter tunisiensis</name>
    <dbReference type="NCBI Taxonomy" id="390637"/>
    <lineage>
        <taxon>Bacteria</taxon>
        <taxon>Pseudomonadati</taxon>
        <taxon>Pseudomonadota</taxon>
        <taxon>Gammaproteobacteria</taxon>
        <taxon>Oceanospirillales</taxon>
        <taxon>Halomonadaceae</taxon>
        <taxon>Modicisalibacter</taxon>
    </lineage>
</organism>
<evidence type="ECO:0000313" key="2">
    <source>
        <dbReference type="Proteomes" id="UP001319883"/>
    </source>
</evidence>
<keyword evidence="2" id="KW-1185">Reference proteome</keyword>
<dbReference type="PIRSF" id="PIRSF020565">
    <property type="entry name" value="3Ho_Ac_ACP_DH_prd"/>
    <property type="match status" value="1"/>
</dbReference>
<evidence type="ECO:0008006" key="3">
    <source>
        <dbReference type="Google" id="ProtNLM"/>
    </source>
</evidence>
<dbReference type="EMBL" id="JAGXFD010000002">
    <property type="protein sequence ID" value="MBZ9569188.1"/>
    <property type="molecule type" value="Genomic_DNA"/>
</dbReference>
<dbReference type="SUPFAM" id="SSF54637">
    <property type="entry name" value="Thioesterase/thiol ester dehydrase-isomerase"/>
    <property type="match status" value="1"/>
</dbReference>
<dbReference type="InterPro" id="IPR029069">
    <property type="entry name" value="HotDog_dom_sf"/>
</dbReference>